<keyword evidence="8 9" id="KW-0472">Membrane</keyword>
<sequence length="306" mass="32667">MGLPAGVVEFFAGTAGGVASVLVGHPFDTVKTRLQAQAARGHGPSQPLLPGVPLLATHYTGTLNAFGRILREERVVGLFRGVLSPMLGVAAMNASIFFLYDASLSFLQGPYARQAEPTLAQTWWAGIASGIGSALITSPMELFKIQQQVNTSTTRRVSYLQAIQHVWQAGGIRAIYHGLGATCIRDIGYGPYFLVYALLNRTMLGMHAGPNPTLSNAELAVSGALAGVVAWLSTYWADVVKTRMQAEPLASLRGPTPSFLTILRATFREGGWHALFAGAGTTVVRAIPANAALFVVYEGVKRELRE</sequence>
<evidence type="ECO:0000256" key="3">
    <source>
        <dbReference type="ARBA" id="ARBA00022448"/>
    </source>
</evidence>
<evidence type="ECO:0008006" key="14">
    <source>
        <dbReference type="Google" id="ProtNLM"/>
    </source>
</evidence>
<dbReference type="Gene3D" id="1.50.40.10">
    <property type="entry name" value="Mitochondrial carrier domain"/>
    <property type="match status" value="2"/>
</dbReference>
<dbReference type="PANTHER" id="PTHR45624">
    <property type="entry name" value="MITOCHONDRIAL BASIC AMINO ACIDS TRANSPORTER-RELATED"/>
    <property type="match status" value="1"/>
</dbReference>
<evidence type="ECO:0000256" key="6">
    <source>
        <dbReference type="ARBA" id="ARBA00022989"/>
    </source>
</evidence>
<dbReference type="Proteomes" id="UP001217754">
    <property type="component" value="Chromosome 9"/>
</dbReference>
<dbReference type="SUPFAM" id="SSF103506">
    <property type="entry name" value="Mitochondrial carrier"/>
    <property type="match status" value="1"/>
</dbReference>
<keyword evidence="6 11" id="KW-1133">Transmembrane helix</keyword>
<evidence type="ECO:0000256" key="2">
    <source>
        <dbReference type="ARBA" id="ARBA00006375"/>
    </source>
</evidence>
<name>A0AAF0F227_9BASI</name>
<comment type="similarity">
    <text evidence="2 10">Belongs to the mitochondrial carrier (TC 2.A.29) family.</text>
</comment>
<feature type="repeat" description="Solcar" evidence="9">
    <location>
        <begin position="214"/>
        <end position="303"/>
    </location>
</feature>
<feature type="repeat" description="Solcar" evidence="9">
    <location>
        <begin position="4"/>
        <end position="106"/>
    </location>
</feature>
<keyword evidence="3 10" id="KW-0813">Transport</keyword>
<dbReference type="InterPro" id="IPR023395">
    <property type="entry name" value="MCP_dom_sf"/>
</dbReference>
<evidence type="ECO:0000256" key="11">
    <source>
        <dbReference type="SAM" id="Phobius"/>
    </source>
</evidence>
<comment type="subcellular location">
    <subcellularLocation>
        <location evidence="1">Mitochondrion membrane</location>
        <topology evidence="1">Multi-pass membrane protein</topology>
    </subcellularLocation>
</comment>
<organism evidence="12 13">
    <name type="scientific">Malassezia japonica</name>
    <dbReference type="NCBI Taxonomy" id="223818"/>
    <lineage>
        <taxon>Eukaryota</taxon>
        <taxon>Fungi</taxon>
        <taxon>Dikarya</taxon>
        <taxon>Basidiomycota</taxon>
        <taxon>Ustilaginomycotina</taxon>
        <taxon>Malasseziomycetes</taxon>
        <taxon>Malasseziales</taxon>
        <taxon>Malasseziaceae</taxon>
        <taxon>Malassezia</taxon>
    </lineage>
</organism>
<dbReference type="EMBL" id="CP119966">
    <property type="protein sequence ID" value="WFD41313.1"/>
    <property type="molecule type" value="Genomic_DNA"/>
</dbReference>
<dbReference type="GO" id="GO:0022857">
    <property type="term" value="F:transmembrane transporter activity"/>
    <property type="evidence" value="ECO:0007669"/>
    <property type="project" value="TreeGrafter"/>
</dbReference>
<dbReference type="RefSeq" id="XP_060124210.1">
    <property type="nucleotide sequence ID" value="XM_060268227.1"/>
</dbReference>
<evidence type="ECO:0000313" key="13">
    <source>
        <dbReference type="Proteomes" id="UP001217754"/>
    </source>
</evidence>
<feature type="repeat" description="Solcar" evidence="9">
    <location>
        <begin position="117"/>
        <end position="202"/>
    </location>
</feature>
<keyword evidence="4 9" id="KW-0812">Transmembrane</keyword>
<accession>A0AAF0F227</accession>
<protein>
    <recommendedName>
        <fullName evidence="14">Mitochondrial carrier</fullName>
    </recommendedName>
</protein>
<feature type="transmembrane region" description="Helical" evidence="11">
    <location>
        <begin position="78"/>
        <end position="100"/>
    </location>
</feature>
<dbReference type="InterPro" id="IPR018108">
    <property type="entry name" value="MCP_transmembrane"/>
</dbReference>
<keyword evidence="7" id="KW-0496">Mitochondrion</keyword>
<dbReference type="PROSITE" id="PS50920">
    <property type="entry name" value="SOLCAR"/>
    <property type="match status" value="3"/>
</dbReference>
<evidence type="ECO:0000256" key="4">
    <source>
        <dbReference type="ARBA" id="ARBA00022692"/>
    </source>
</evidence>
<evidence type="ECO:0000256" key="7">
    <source>
        <dbReference type="ARBA" id="ARBA00023128"/>
    </source>
</evidence>
<evidence type="ECO:0000256" key="10">
    <source>
        <dbReference type="RuleBase" id="RU000488"/>
    </source>
</evidence>
<dbReference type="PANTHER" id="PTHR45624:SF10">
    <property type="entry name" value="SLC (SOLUTE CARRIER) HOMOLOG"/>
    <property type="match status" value="1"/>
</dbReference>
<evidence type="ECO:0000256" key="8">
    <source>
        <dbReference type="ARBA" id="ARBA00023136"/>
    </source>
</evidence>
<dbReference type="Pfam" id="PF00153">
    <property type="entry name" value="Mito_carr"/>
    <property type="match status" value="3"/>
</dbReference>
<dbReference type="GeneID" id="85227961"/>
<reference evidence="12" key="1">
    <citation type="submission" date="2023-03" db="EMBL/GenBank/DDBJ databases">
        <title>Mating type loci evolution in Malassezia.</title>
        <authorList>
            <person name="Coelho M.A."/>
        </authorList>
    </citation>
    <scope>NUCLEOTIDE SEQUENCE</scope>
    <source>
        <strain evidence="12">CBS 9431</strain>
    </source>
</reference>
<keyword evidence="13" id="KW-1185">Reference proteome</keyword>
<dbReference type="InterPro" id="IPR050567">
    <property type="entry name" value="Mitochondrial_Carrier"/>
</dbReference>
<evidence type="ECO:0000313" key="12">
    <source>
        <dbReference type="EMBL" id="WFD41313.1"/>
    </source>
</evidence>
<proteinExistence type="inferred from homology"/>
<dbReference type="GO" id="GO:0031966">
    <property type="term" value="C:mitochondrial membrane"/>
    <property type="evidence" value="ECO:0007669"/>
    <property type="project" value="UniProtKB-SubCell"/>
</dbReference>
<evidence type="ECO:0000256" key="1">
    <source>
        <dbReference type="ARBA" id="ARBA00004225"/>
    </source>
</evidence>
<evidence type="ECO:0000256" key="9">
    <source>
        <dbReference type="PROSITE-ProRule" id="PRU00282"/>
    </source>
</evidence>
<evidence type="ECO:0000256" key="5">
    <source>
        <dbReference type="ARBA" id="ARBA00022737"/>
    </source>
</evidence>
<gene>
    <name evidence="12" type="ORF">MJAP1_004310</name>
</gene>
<dbReference type="AlphaFoldDB" id="A0AAF0F227"/>
<keyword evidence="5" id="KW-0677">Repeat</keyword>